<organism evidence="2 3">
    <name type="scientific">Caballeronia sordidicola</name>
    <name type="common">Burkholderia sordidicola</name>
    <dbReference type="NCBI Taxonomy" id="196367"/>
    <lineage>
        <taxon>Bacteria</taxon>
        <taxon>Pseudomonadati</taxon>
        <taxon>Pseudomonadota</taxon>
        <taxon>Betaproteobacteria</taxon>
        <taxon>Burkholderiales</taxon>
        <taxon>Burkholderiaceae</taxon>
        <taxon>Caballeronia</taxon>
    </lineage>
</organism>
<dbReference type="AlphaFoldDB" id="A0A158H4H3"/>
<evidence type="ECO:0000313" key="3">
    <source>
        <dbReference type="Proteomes" id="UP000054893"/>
    </source>
</evidence>
<dbReference type="SUPFAM" id="SSF55298">
    <property type="entry name" value="YjgF-like"/>
    <property type="match status" value="1"/>
</dbReference>
<dbReference type="Pfam" id="PF14588">
    <property type="entry name" value="YjgF_endoribonc"/>
    <property type="match status" value="1"/>
</dbReference>
<dbReference type="EMBL" id="FCOC02000013">
    <property type="protein sequence ID" value="SAL39262.1"/>
    <property type="molecule type" value="Genomic_DNA"/>
</dbReference>
<dbReference type="Gene3D" id="3.30.1330.40">
    <property type="entry name" value="RutC-like"/>
    <property type="match status" value="1"/>
</dbReference>
<reference evidence="2 3" key="1">
    <citation type="submission" date="2016-01" db="EMBL/GenBank/DDBJ databases">
        <authorList>
            <person name="Oliw E.H."/>
        </authorList>
    </citation>
    <scope>NUCLEOTIDE SEQUENCE [LARGE SCALE GENOMIC DNA]</scope>
    <source>
        <strain evidence="2">LMG 22029</strain>
    </source>
</reference>
<dbReference type="PANTHER" id="PTHR43760">
    <property type="entry name" value="ENDORIBONUCLEASE-RELATED"/>
    <property type="match status" value="1"/>
</dbReference>
<name>A0A158H4H3_CABSO</name>
<protein>
    <submittedName>
        <fullName evidence="2">Endoribonuclease L-PSP</fullName>
    </submittedName>
</protein>
<dbReference type="InterPro" id="IPR013813">
    <property type="entry name" value="Endoribo_LPSP/chorism_mut-like"/>
</dbReference>
<dbReference type="RefSeq" id="WP_060857199.1">
    <property type="nucleotide sequence ID" value="NZ_FCOC02000013.1"/>
</dbReference>
<accession>A0A158H4H3</accession>
<gene>
    <name evidence="2" type="ORF">AWB64_04114</name>
</gene>
<evidence type="ECO:0000259" key="1">
    <source>
        <dbReference type="Pfam" id="PF14588"/>
    </source>
</evidence>
<dbReference type="Proteomes" id="UP000054893">
    <property type="component" value="Unassembled WGS sequence"/>
</dbReference>
<proteinExistence type="predicted"/>
<evidence type="ECO:0000313" key="2">
    <source>
        <dbReference type="EMBL" id="SAL39262.1"/>
    </source>
</evidence>
<dbReference type="OrthoDB" id="8587942at2"/>
<sequence>MTIHRRLKELDLDLPPAPKPAASYVTVVEASHLIFVSGQGPLVGADPVCTGRIGETLTLEDGYRAARLSAMNALAALDAEIGLDRVMRIVKLTGWVSSAPDFYFQHRVVDGASDLLIALFGENGLHTRCALGVHVLPFNIPVEIELVAALKPETAGEES</sequence>
<dbReference type="PANTHER" id="PTHR43760:SF1">
    <property type="entry name" value="ENDORIBONUCLEASE L-PSP_CHORISMATE MUTASE-LIKE DOMAIN-CONTAINING PROTEIN"/>
    <property type="match status" value="1"/>
</dbReference>
<dbReference type="CDD" id="cd02199">
    <property type="entry name" value="YjgF_YER057c_UK114_like_1"/>
    <property type="match status" value="1"/>
</dbReference>
<dbReference type="InterPro" id="IPR035959">
    <property type="entry name" value="RutC-like_sf"/>
</dbReference>
<feature type="domain" description="Endoribonuclease L-PSP/chorismate mutase-like" evidence="1">
    <location>
        <begin position="14"/>
        <end position="148"/>
    </location>
</feature>